<evidence type="ECO:0000313" key="3">
    <source>
        <dbReference type="Proteomes" id="UP000754883"/>
    </source>
</evidence>
<evidence type="ECO:0000313" key="2">
    <source>
        <dbReference type="EMBL" id="CAG9996378.1"/>
    </source>
</evidence>
<feature type="compositionally biased region" description="Basic residues" evidence="1">
    <location>
        <begin position="61"/>
        <end position="70"/>
    </location>
</feature>
<feature type="region of interest" description="Disordered" evidence="1">
    <location>
        <begin position="1"/>
        <end position="70"/>
    </location>
</feature>
<feature type="compositionally biased region" description="Basic residues" evidence="1">
    <location>
        <begin position="1"/>
        <end position="15"/>
    </location>
</feature>
<protein>
    <submittedName>
        <fullName evidence="2">Uncharacterized protein</fullName>
    </submittedName>
</protein>
<dbReference type="EMBL" id="CABFNO020001538">
    <property type="protein sequence ID" value="CAG9996378.1"/>
    <property type="molecule type" value="Genomic_DNA"/>
</dbReference>
<feature type="compositionally biased region" description="Basic and acidic residues" evidence="1">
    <location>
        <begin position="16"/>
        <end position="34"/>
    </location>
</feature>
<gene>
    <name evidence="2" type="ORF">CBYS24578_00014506</name>
</gene>
<dbReference type="Proteomes" id="UP000754883">
    <property type="component" value="Unassembled WGS sequence"/>
</dbReference>
<proteinExistence type="predicted"/>
<organism evidence="2 3">
    <name type="scientific">Clonostachys byssicola</name>
    <dbReference type="NCBI Taxonomy" id="160290"/>
    <lineage>
        <taxon>Eukaryota</taxon>
        <taxon>Fungi</taxon>
        <taxon>Dikarya</taxon>
        <taxon>Ascomycota</taxon>
        <taxon>Pezizomycotina</taxon>
        <taxon>Sordariomycetes</taxon>
        <taxon>Hypocreomycetidae</taxon>
        <taxon>Hypocreales</taxon>
        <taxon>Bionectriaceae</taxon>
        <taxon>Clonostachys</taxon>
    </lineage>
</organism>
<reference evidence="2" key="1">
    <citation type="submission" date="2021-10" db="EMBL/GenBank/DDBJ databases">
        <authorList>
            <person name="Piombo E."/>
        </authorList>
    </citation>
    <scope>NUCLEOTIDE SEQUENCE</scope>
</reference>
<sequence length="70" mass="7789">MTRRSWKNPTRKPRMARGEFSETKRLHDPTDKSRNGNGDKSGLSALAISNGTGEKGTGHSSRLHRRDKVA</sequence>
<dbReference type="AlphaFoldDB" id="A0A9N9Y986"/>
<name>A0A9N9Y986_9HYPO</name>
<accession>A0A9N9Y986</accession>
<evidence type="ECO:0000256" key="1">
    <source>
        <dbReference type="SAM" id="MobiDB-lite"/>
    </source>
</evidence>
<keyword evidence="3" id="KW-1185">Reference proteome</keyword>
<comment type="caution">
    <text evidence="2">The sequence shown here is derived from an EMBL/GenBank/DDBJ whole genome shotgun (WGS) entry which is preliminary data.</text>
</comment>